<dbReference type="InterPro" id="IPR055469">
    <property type="entry name" value="DUF7041"/>
</dbReference>
<sequence length="333" mass="37305">MAQEQTVESLATGSARLPAFHANDPHLWFIQIEAQFAAERVTTETTKFNRVISQLPIDVLQQITDLVETPGTSPYTQLKTRLSSLYTDSQEDQLLALLYDTPIGDQKPSLALNRLRYIAGKDTPLAIVKTIWIKRLPTSIQQNLITAGESDINKLAALADRLIALERPSVAALNTSTDLSTLKDQDVLPTNFELFPVPVLPHRRWNPAKLSVSPPPKITLSERYMAAYNQEYQIPDGESRALYTPTPTTESGMKKPVRIAFSIFDPIPSENEENEPPTDVQPGKIRKQRSKRAHRAIKPYKKKFLKSKKESATNTIEQPLHNLTLSSTNQPST</sequence>
<feature type="compositionally biased region" description="Polar residues" evidence="1">
    <location>
        <begin position="312"/>
        <end position="333"/>
    </location>
</feature>
<evidence type="ECO:0000313" key="4">
    <source>
        <dbReference type="Proteomes" id="UP000466442"/>
    </source>
</evidence>
<dbReference type="Pfam" id="PF23055">
    <property type="entry name" value="DUF7041"/>
    <property type="match status" value="1"/>
</dbReference>
<dbReference type="Proteomes" id="UP000466442">
    <property type="component" value="Linkage Group LG1"/>
</dbReference>
<keyword evidence="4" id="KW-1185">Reference proteome</keyword>
<gene>
    <name evidence="3" type="ORF">GE061_001066</name>
</gene>
<dbReference type="PANTHER" id="PTHR33327:SF3">
    <property type="entry name" value="RNA-DIRECTED DNA POLYMERASE"/>
    <property type="match status" value="1"/>
</dbReference>
<feature type="compositionally biased region" description="Basic residues" evidence="1">
    <location>
        <begin position="284"/>
        <end position="306"/>
    </location>
</feature>
<feature type="domain" description="DUF7041" evidence="2">
    <location>
        <begin position="17"/>
        <end position="98"/>
    </location>
</feature>
<evidence type="ECO:0000313" key="3">
    <source>
        <dbReference type="EMBL" id="KAF6216719.1"/>
    </source>
</evidence>
<feature type="region of interest" description="Disordered" evidence="1">
    <location>
        <begin position="265"/>
        <end position="333"/>
    </location>
</feature>
<dbReference type="AlphaFoldDB" id="A0A8S9Y7L0"/>
<comment type="caution">
    <text evidence="3">The sequence shown here is derived from an EMBL/GenBank/DDBJ whole genome shotgun (WGS) entry which is preliminary data.</text>
</comment>
<accession>A0A8S9Y7L0</accession>
<name>A0A8S9Y7L0_APOLU</name>
<dbReference type="OrthoDB" id="6628848at2759"/>
<protein>
    <recommendedName>
        <fullName evidence="2">DUF7041 domain-containing protein</fullName>
    </recommendedName>
</protein>
<evidence type="ECO:0000256" key="1">
    <source>
        <dbReference type="SAM" id="MobiDB-lite"/>
    </source>
</evidence>
<reference evidence="3" key="1">
    <citation type="journal article" date="2021" name="Mol. Ecol. Resour.">
        <title>Apolygus lucorum genome provides insights into omnivorousness and mesophyll feeding.</title>
        <authorList>
            <person name="Liu Y."/>
            <person name="Liu H."/>
            <person name="Wang H."/>
            <person name="Huang T."/>
            <person name="Liu B."/>
            <person name="Yang B."/>
            <person name="Yin L."/>
            <person name="Li B."/>
            <person name="Zhang Y."/>
            <person name="Zhang S."/>
            <person name="Jiang F."/>
            <person name="Zhang X."/>
            <person name="Ren Y."/>
            <person name="Wang B."/>
            <person name="Wang S."/>
            <person name="Lu Y."/>
            <person name="Wu K."/>
            <person name="Fan W."/>
            <person name="Wang G."/>
        </authorList>
    </citation>
    <scope>NUCLEOTIDE SEQUENCE</scope>
    <source>
        <strain evidence="3">12Hb</strain>
    </source>
</reference>
<organism evidence="3 4">
    <name type="scientific">Apolygus lucorum</name>
    <name type="common">Small green plant bug</name>
    <name type="synonym">Lygocoris lucorum</name>
    <dbReference type="NCBI Taxonomy" id="248454"/>
    <lineage>
        <taxon>Eukaryota</taxon>
        <taxon>Metazoa</taxon>
        <taxon>Ecdysozoa</taxon>
        <taxon>Arthropoda</taxon>
        <taxon>Hexapoda</taxon>
        <taxon>Insecta</taxon>
        <taxon>Pterygota</taxon>
        <taxon>Neoptera</taxon>
        <taxon>Paraneoptera</taxon>
        <taxon>Hemiptera</taxon>
        <taxon>Heteroptera</taxon>
        <taxon>Panheteroptera</taxon>
        <taxon>Cimicomorpha</taxon>
        <taxon>Miridae</taxon>
        <taxon>Mirini</taxon>
        <taxon>Apolygus</taxon>
    </lineage>
</organism>
<evidence type="ECO:0000259" key="2">
    <source>
        <dbReference type="Pfam" id="PF23055"/>
    </source>
</evidence>
<dbReference type="EMBL" id="WIXP02000001">
    <property type="protein sequence ID" value="KAF6216719.1"/>
    <property type="molecule type" value="Genomic_DNA"/>
</dbReference>
<proteinExistence type="predicted"/>
<dbReference type="PANTHER" id="PTHR33327">
    <property type="entry name" value="ENDONUCLEASE"/>
    <property type="match status" value="1"/>
</dbReference>